<keyword evidence="3" id="KW-1185">Reference proteome</keyword>
<name>A0A0C2SU69_AMAMK</name>
<reference evidence="2 3" key="1">
    <citation type="submission" date="2014-04" db="EMBL/GenBank/DDBJ databases">
        <title>Evolutionary Origins and Diversification of the Mycorrhizal Mutualists.</title>
        <authorList>
            <consortium name="DOE Joint Genome Institute"/>
            <consortium name="Mycorrhizal Genomics Consortium"/>
            <person name="Kohler A."/>
            <person name="Kuo A."/>
            <person name="Nagy L.G."/>
            <person name="Floudas D."/>
            <person name="Copeland A."/>
            <person name="Barry K.W."/>
            <person name="Cichocki N."/>
            <person name="Veneault-Fourrey C."/>
            <person name="LaButti K."/>
            <person name="Lindquist E.A."/>
            <person name="Lipzen A."/>
            <person name="Lundell T."/>
            <person name="Morin E."/>
            <person name="Murat C."/>
            <person name="Riley R."/>
            <person name="Ohm R."/>
            <person name="Sun H."/>
            <person name="Tunlid A."/>
            <person name="Henrissat B."/>
            <person name="Grigoriev I.V."/>
            <person name="Hibbett D.S."/>
            <person name="Martin F."/>
        </authorList>
    </citation>
    <scope>NUCLEOTIDE SEQUENCE [LARGE SCALE GENOMIC DNA]</scope>
    <source>
        <strain evidence="2 3">Koide BX008</strain>
    </source>
</reference>
<dbReference type="HOGENOM" id="CLU_2996070_0_0_1"/>
<gene>
    <name evidence="2" type="ORF">M378DRAFT_160493</name>
</gene>
<dbReference type="InParanoid" id="A0A0C2SU69"/>
<evidence type="ECO:0000313" key="2">
    <source>
        <dbReference type="EMBL" id="KIL66935.1"/>
    </source>
</evidence>
<proteinExistence type="predicted"/>
<evidence type="ECO:0000313" key="3">
    <source>
        <dbReference type="Proteomes" id="UP000054549"/>
    </source>
</evidence>
<dbReference type="AlphaFoldDB" id="A0A0C2SU69"/>
<protein>
    <submittedName>
        <fullName evidence="2">Uncharacterized protein</fullName>
    </submittedName>
</protein>
<evidence type="ECO:0000256" key="1">
    <source>
        <dbReference type="SAM" id="MobiDB-lite"/>
    </source>
</evidence>
<dbReference type="EMBL" id="KN818234">
    <property type="protein sequence ID" value="KIL66935.1"/>
    <property type="molecule type" value="Genomic_DNA"/>
</dbReference>
<organism evidence="2 3">
    <name type="scientific">Amanita muscaria (strain Koide BX008)</name>
    <dbReference type="NCBI Taxonomy" id="946122"/>
    <lineage>
        <taxon>Eukaryota</taxon>
        <taxon>Fungi</taxon>
        <taxon>Dikarya</taxon>
        <taxon>Basidiomycota</taxon>
        <taxon>Agaricomycotina</taxon>
        <taxon>Agaricomycetes</taxon>
        <taxon>Agaricomycetidae</taxon>
        <taxon>Agaricales</taxon>
        <taxon>Pluteineae</taxon>
        <taxon>Amanitaceae</taxon>
        <taxon>Amanita</taxon>
    </lineage>
</organism>
<accession>A0A0C2SU69</accession>
<feature type="region of interest" description="Disordered" evidence="1">
    <location>
        <begin position="1"/>
        <end position="57"/>
    </location>
</feature>
<sequence length="57" mass="6380">MMHDECSNTMISYEKPPQNRTLGDTPWKNSPRMAPLHMPGNQRACDAPTPILTTIPS</sequence>
<dbReference type="Proteomes" id="UP000054549">
    <property type="component" value="Unassembled WGS sequence"/>
</dbReference>